<dbReference type="SMART" id="SM01057">
    <property type="entry name" value="Carb_anhydrase"/>
    <property type="match status" value="1"/>
</dbReference>
<dbReference type="SUPFAM" id="SSF51069">
    <property type="entry name" value="Carbonic anhydrase"/>
    <property type="match status" value="1"/>
</dbReference>
<comment type="similarity">
    <text evidence="2 8">Belongs to the alpha-carbonic anhydrase family.</text>
</comment>
<keyword evidence="8" id="KW-0732">Signal</keyword>
<dbReference type="AlphaFoldDB" id="A0A1B0Y777"/>
<comment type="catalytic activity">
    <reaction evidence="7 8">
        <text>hydrogencarbonate + H(+) = CO2 + H2O</text>
        <dbReference type="Rhea" id="RHEA:10748"/>
        <dbReference type="ChEBI" id="CHEBI:15377"/>
        <dbReference type="ChEBI" id="CHEBI:15378"/>
        <dbReference type="ChEBI" id="CHEBI:16526"/>
        <dbReference type="ChEBI" id="CHEBI:17544"/>
        <dbReference type="EC" id="4.2.1.1"/>
    </reaction>
</comment>
<comment type="function">
    <text evidence="1 8">Reversible hydration of carbon dioxide.</text>
</comment>
<dbReference type="PROSITE" id="PS51144">
    <property type="entry name" value="ALPHA_CA_2"/>
    <property type="match status" value="1"/>
</dbReference>
<keyword evidence="6 8" id="KW-0456">Lyase</keyword>
<name>A0A1B0Y777_STYPI</name>
<dbReference type="PANTHER" id="PTHR18952:SF265">
    <property type="entry name" value="CARBONIC ANHYDRASE"/>
    <property type="match status" value="1"/>
</dbReference>
<dbReference type="InterPro" id="IPR036398">
    <property type="entry name" value="CA_dom_sf"/>
</dbReference>
<feature type="domain" description="Alpha-carbonic anhydrase" evidence="9">
    <location>
        <begin position="20"/>
        <end position="292"/>
    </location>
</feature>
<keyword evidence="5 8" id="KW-0862">Zinc</keyword>
<evidence type="ECO:0000256" key="1">
    <source>
        <dbReference type="ARBA" id="ARBA00002904"/>
    </source>
</evidence>
<keyword evidence="4 8" id="KW-0479">Metal-binding</keyword>
<dbReference type="PROSITE" id="PS00162">
    <property type="entry name" value="ALPHA_CA_1"/>
    <property type="match status" value="1"/>
</dbReference>
<evidence type="ECO:0000259" key="9">
    <source>
        <dbReference type="PROSITE" id="PS51144"/>
    </source>
</evidence>
<gene>
    <name evidence="10" type="primary">CA8</name>
</gene>
<accession>A0A1B0Y777</accession>
<feature type="signal peptide" evidence="8">
    <location>
        <begin position="1"/>
        <end position="16"/>
    </location>
</feature>
<dbReference type="InterPro" id="IPR001148">
    <property type="entry name" value="CA_dom"/>
</dbReference>
<evidence type="ECO:0000313" key="10">
    <source>
        <dbReference type="EMBL" id="ANJ59768.1"/>
    </source>
</evidence>
<organism evidence="10">
    <name type="scientific">Stylophora pistillata</name>
    <name type="common">Smooth cauliflower coral</name>
    <dbReference type="NCBI Taxonomy" id="50429"/>
    <lineage>
        <taxon>Eukaryota</taxon>
        <taxon>Metazoa</taxon>
        <taxon>Cnidaria</taxon>
        <taxon>Anthozoa</taxon>
        <taxon>Hexacorallia</taxon>
        <taxon>Scleractinia</taxon>
        <taxon>Astrocoeniina</taxon>
        <taxon>Pocilloporidae</taxon>
        <taxon>Stylophora</taxon>
    </lineage>
</organism>
<evidence type="ECO:0000256" key="2">
    <source>
        <dbReference type="ARBA" id="ARBA00010718"/>
    </source>
</evidence>
<dbReference type="InterPro" id="IPR018338">
    <property type="entry name" value="Carbonic_anhydrase_a-class_CS"/>
</dbReference>
<dbReference type="InterPro" id="IPR023561">
    <property type="entry name" value="Carbonic_anhydrase_a-class"/>
</dbReference>
<evidence type="ECO:0000256" key="3">
    <source>
        <dbReference type="ARBA" id="ARBA00012925"/>
    </source>
</evidence>
<dbReference type="CDD" id="cd00326">
    <property type="entry name" value="alpha_CA"/>
    <property type="match status" value="1"/>
</dbReference>
<protein>
    <recommendedName>
        <fullName evidence="3 8">Carbonic anhydrase</fullName>
        <ecNumber evidence="3 8">4.2.1.1</ecNumber>
    </recommendedName>
</protein>
<dbReference type="PANTHER" id="PTHR18952">
    <property type="entry name" value="CARBONIC ANHYDRASE"/>
    <property type="match status" value="1"/>
</dbReference>
<evidence type="ECO:0000256" key="8">
    <source>
        <dbReference type="RuleBase" id="RU367011"/>
    </source>
</evidence>
<dbReference type="OrthoDB" id="20303at2759"/>
<feature type="chain" id="PRO_5025085605" description="Carbonic anhydrase" evidence="8">
    <location>
        <begin position="17"/>
        <end position="293"/>
    </location>
</feature>
<dbReference type="Gene3D" id="3.10.200.10">
    <property type="entry name" value="Alpha carbonic anhydrase"/>
    <property type="match status" value="1"/>
</dbReference>
<dbReference type="EC" id="4.2.1.1" evidence="3 8"/>
<dbReference type="EMBL" id="KU557755">
    <property type="protein sequence ID" value="ANJ59768.1"/>
    <property type="molecule type" value="mRNA"/>
</dbReference>
<reference evidence="10" key="1">
    <citation type="journal article" date="2016" name="PLoS ONE">
        <title>Carbonic Anhydrases in Cnidarians: Novel Perspectives from the Octocorallian Corallium rubrum.</title>
        <authorList>
            <person name="Le Goff C."/>
            <person name="Ganot P."/>
            <person name="Zoccola D."/>
            <person name="Caminiti-Segonds N."/>
            <person name="Allemand D."/>
            <person name="Tambutte S."/>
        </authorList>
    </citation>
    <scope>NUCLEOTIDE SEQUENCE</scope>
</reference>
<evidence type="ECO:0000256" key="6">
    <source>
        <dbReference type="ARBA" id="ARBA00023239"/>
    </source>
</evidence>
<dbReference type="GO" id="GO:0008270">
    <property type="term" value="F:zinc ion binding"/>
    <property type="evidence" value="ECO:0007669"/>
    <property type="project" value="UniProtKB-UniRule"/>
</dbReference>
<evidence type="ECO:0000256" key="5">
    <source>
        <dbReference type="ARBA" id="ARBA00022833"/>
    </source>
</evidence>
<evidence type="ECO:0000256" key="4">
    <source>
        <dbReference type="ARBA" id="ARBA00022723"/>
    </source>
</evidence>
<proteinExistence type="evidence at transcript level"/>
<dbReference type="GO" id="GO:0004089">
    <property type="term" value="F:carbonate dehydratase activity"/>
    <property type="evidence" value="ECO:0007669"/>
    <property type="project" value="UniProtKB-UniRule"/>
</dbReference>
<evidence type="ECO:0000256" key="7">
    <source>
        <dbReference type="ARBA" id="ARBA00048348"/>
    </source>
</evidence>
<dbReference type="Pfam" id="PF00194">
    <property type="entry name" value="Carb_anhydrase"/>
    <property type="match status" value="1"/>
</dbReference>
<comment type="cofactor">
    <cofactor evidence="8">
        <name>Zn(2+)</name>
        <dbReference type="ChEBI" id="CHEBI:29105"/>
    </cofactor>
</comment>
<sequence>MLAATVLLGLVTVSVASEGAKWKYGETDSHGYGPPDWGKVSKYCDFTAQSPIDIETASVKKDANLKELRFTADNENGKVSGVIKNNGHAPTLAINKLKGKASLTGGPLGDSVYMLQQFHFHFGCDESEGSEHLVNGKAYPGELHLVTYNTKYSDFDTAASRSDGLAVIGVFFEKKKKGEKGQGKKHYKAVRKLHSALRKLENVGDETSVKNIKLFDLVPELTDLSSFYSYKGSLTTPPCYQSVSWIVLKEPIKFHKSAFGAMRKLKNGEGGLMCGNFRPPQTLNGRVVSEFDR</sequence>